<protein>
    <submittedName>
        <fullName evidence="3 4">Transmembrane protein 69-like</fullName>
    </submittedName>
</protein>
<organism evidence="2 3">
    <name type="scientific">Branchiostoma belcheri</name>
    <name type="common">Amphioxus</name>
    <dbReference type="NCBI Taxonomy" id="7741"/>
    <lineage>
        <taxon>Eukaryota</taxon>
        <taxon>Metazoa</taxon>
        <taxon>Chordata</taxon>
        <taxon>Cephalochordata</taxon>
        <taxon>Leptocardii</taxon>
        <taxon>Amphioxiformes</taxon>
        <taxon>Branchiostomatidae</taxon>
        <taxon>Branchiostoma</taxon>
    </lineage>
</organism>
<sequence length="252" mass="27279">MSHLGRCFNLLRGAVPRVVSQVPCRGLQLARCQPQQLASRPASLLTQWARGLSTCPPGNNPRSKPTPTLASLQPCRLMNQAAEAVPKEPESVKQILGYLKDAPTAALYLGLAGAVPFALLPTYMLFQQCYIPEIVFTHAACGASILSFLGGIRWGITLSEEGPPPDWLNLSISVVPSVAAWGALLVLPGTSVMVCMLGFAGTMWTDVYRLKGYPDWFRAERLLLSLIVLGSLGITLGIYLSDMPTKSLKDRE</sequence>
<dbReference type="RefSeq" id="XP_019624613.1">
    <property type="nucleotide sequence ID" value="XM_019769054.1"/>
</dbReference>
<evidence type="ECO:0000256" key="1">
    <source>
        <dbReference type="SAM" id="Phobius"/>
    </source>
</evidence>
<evidence type="ECO:0000313" key="3">
    <source>
        <dbReference type="RefSeq" id="XP_019624612.1"/>
    </source>
</evidence>
<feature type="transmembrane region" description="Helical" evidence="1">
    <location>
        <begin position="178"/>
        <end position="201"/>
    </location>
</feature>
<dbReference type="AlphaFoldDB" id="A0A6P4Z0N5"/>
<dbReference type="InterPro" id="IPR021836">
    <property type="entry name" value="DUF3429"/>
</dbReference>
<keyword evidence="1" id="KW-1133">Transmembrane helix</keyword>
<keyword evidence="1" id="KW-0472">Membrane</keyword>
<reference evidence="3 4" key="1">
    <citation type="submission" date="2025-04" db="UniProtKB">
        <authorList>
            <consortium name="RefSeq"/>
        </authorList>
    </citation>
    <scope>IDENTIFICATION</scope>
    <source>
        <tissue evidence="3 4">Gonad</tissue>
    </source>
</reference>
<keyword evidence="1" id="KW-0812">Transmembrane</keyword>
<dbReference type="RefSeq" id="XP_019624614.1">
    <property type="nucleotide sequence ID" value="XM_019769055.1"/>
</dbReference>
<keyword evidence="2" id="KW-1185">Reference proteome</keyword>
<name>A0A6P4Z0N5_BRABE</name>
<proteinExistence type="predicted"/>
<feature type="transmembrane region" description="Helical" evidence="1">
    <location>
        <begin position="222"/>
        <end position="240"/>
    </location>
</feature>
<evidence type="ECO:0000313" key="4">
    <source>
        <dbReference type="RefSeq" id="XP_019624613.1"/>
    </source>
</evidence>
<dbReference type="KEGG" id="bbel:109470214"/>
<feature type="transmembrane region" description="Helical" evidence="1">
    <location>
        <begin position="105"/>
        <end position="126"/>
    </location>
</feature>
<dbReference type="PANTHER" id="PTHR15887">
    <property type="entry name" value="TRANSMEMBRANE PROTEIN 69"/>
    <property type="match status" value="1"/>
</dbReference>
<feature type="transmembrane region" description="Helical" evidence="1">
    <location>
        <begin position="138"/>
        <end position="158"/>
    </location>
</feature>
<dbReference type="PANTHER" id="PTHR15887:SF1">
    <property type="entry name" value="TRANSMEMBRANE PROTEIN 69"/>
    <property type="match status" value="1"/>
</dbReference>
<gene>
    <name evidence="3 4 5" type="primary">LOC109470214</name>
</gene>
<evidence type="ECO:0000313" key="5">
    <source>
        <dbReference type="RefSeq" id="XP_019624614.1"/>
    </source>
</evidence>
<accession>A0A6P4Z0N5</accession>
<dbReference type="OrthoDB" id="194289at2759"/>
<dbReference type="Pfam" id="PF11911">
    <property type="entry name" value="DUF3429"/>
    <property type="match status" value="1"/>
</dbReference>
<evidence type="ECO:0000313" key="2">
    <source>
        <dbReference type="Proteomes" id="UP000515135"/>
    </source>
</evidence>
<dbReference type="RefSeq" id="XP_019624612.1">
    <property type="nucleotide sequence ID" value="XM_019769053.1"/>
</dbReference>
<dbReference type="Proteomes" id="UP000515135">
    <property type="component" value="Unplaced"/>
</dbReference>
<dbReference type="GeneID" id="109470214"/>